<accession>A0A0A9F3Z4</accession>
<feature type="transmembrane region" description="Helical" evidence="1">
    <location>
        <begin position="26"/>
        <end position="44"/>
    </location>
</feature>
<sequence length="53" mass="6102">MFDGQLTVIWLGEVLSSSFTAEIGSVLLWIYVIPVLPFMITYLMNSRRFDCLD</sequence>
<evidence type="ECO:0000313" key="2">
    <source>
        <dbReference type="EMBL" id="JAE02998.1"/>
    </source>
</evidence>
<organism evidence="2">
    <name type="scientific">Arundo donax</name>
    <name type="common">Giant reed</name>
    <name type="synonym">Donax arundinaceus</name>
    <dbReference type="NCBI Taxonomy" id="35708"/>
    <lineage>
        <taxon>Eukaryota</taxon>
        <taxon>Viridiplantae</taxon>
        <taxon>Streptophyta</taxon>
        <taxon>Embryophyta</taxon>
        <taxon>Tracheophyta</taxon>
        <taxon>Spermatophyta</taxon>
        <taxon>Magnoliopsida</taxon>
        <taxon>Liliopsida</taxon>
        <taxon>Poales</taxon>
        <taxon>Poaceae</taxon>
        <taxon>PACMAD clade</taxon>
        <taxon>Arundinoideae</taxon>
        <taxon>Arundineae</taxon>
        <taxon>Arundo</taxon>
    </lineage>
</organism>
<name>A0A0A9F3Z4_ARUDO</name>
<proteinExistence type="predicted"/>
<keyword evidence="1" id="KW-0472">Membrane</keyword>
<protein>
    <submittedName>
        <fullName evidence="2">Uncharacterized protein</fullName>
    </submittedName>
</protein>
<keyword evidence="1" id="KW-1133">Transmembrane helix</keyword>
<dbReference type="AlphaFoldDB" id="A0A0A9F3Z4"/>
<reference evidence="2" key="1">
    <citation type="submission" date="2014-09" db="EMBL/GenBank/DDBJ databases">
        <authorList>
            <person name="Magalhaes I.L.F."/>
            <person name="Oliveira U."/>
            <person name="Santos F.R."/>
            <person name="Vidigal T.H.D.A."/>
            <person name="Brescovit A.D."/>
            <person name="Santos A.J."/>
        </authorList>
    </citation>
    <scope>NUCLEOTIDE SEQUENCE</scope>
    <source>
        <tissue evidence="2">Shoot tissue taken approximately 20 cm above the soil surface</tissue>
    </source>
</reference>
<reference evidence="2" key="2">
    <citation type="journal article" date="2015" name="Data Brief">
        <title>Shoot transcriptome of the giant reed, Arundo donax.</title>
        <authorList>
            <person name="Barrero R.A."/>
            <person name="Guerrero F.D."/>
            <person name="Moolhuijzen P."/>
            <person name="Goolsby J.A."/>
            <person name="Tidwell J."/>
            <person name="Bellgard S.E."/>
            <person name="Bellgard M.I."/>
        </authorList>
    </citation>
    <scope>NUCLEOTIDE SEQUENCE</scope>
    <source>
        <tissue evidence="2">Shoot tissue taken approximately 20 cm above the soil surface</tissue>
    </source>
</reference>
<keyword evidence="1" id="KW-0812">Transmembrane</keyword>
<evidence type="ECO:0000256" key="1">
    <source>
        <dbReference type="SAM" id="Phobius"/>
    </source>
</evidence>
<dbReference type="EMBL" id="GBRH01194898">
    <property type="protein sequence ID" value="JAE02998.1"/>
    <property type="molecule type" value="Transcribed_RNA"/>
</dbReference>